<name>A0A7S3PGR6_9STRA</name>
<dbReference type="PANTHER" id="PTHR47941">
    <property type="entry name" value="PENTATRICOPEPTIDE REPEAT-CONTAINING PROTEIN 3, MITOCHONDRIAL"/>
    <property type="match status" value="1"/>
</dbReference>
<evidence type="ECO:0000313" key="4">
    <source>
        <dbReference type="EMBL" id="CAE0436331.1"/>
    </source>
</evidence>
<accession>A0A7S3PGR6</accession>
<dbReference type="SUPFAM" id="SSF48452">
    <property type="entry name" value="TPR-like"/>
    <property type="match status" value="1"/>
</dbReference>
<dbReference type="NCBIfam" id="TIGR00756">
    <property type="entry name" value="PPR"/>
    <property type="match status" value="7"/>
</dbReference>
<feature type="repeat" description="PPR" evidence="2">
    <location>
        <begin position="371"/>
        <end position="405"/>
    </location>
</feature>
<evidence type="ECO:0000259" key="3">
    <source>
        <dbReference type="Pfam" id="PF17177"/>
    </source>
</evidence>
<keyword evidence="1" id="KW-0677">Repeat</keyword>
<dbReference type="EMBL" id="HBIN01008874">
    <property type="protein sequence ID" value="CAE0436331.1"/>
    <property type="molecule type" value="Transcribed_RNA"/>
</dbReference>
<feature type="repeat" description="PPR" evidence="2">
    <location>
        <begin position="255"/>
        <end position="285"/>
    </location>
</feature>
<feature type="repeat" description="PPR" evidence="2">
    <location>
        <begin position="212"/>
        <end position="246"/>
    </location>
</feature>
<evidence type="ECO:0000256" key="1">
    <source>
        <dbReference type="ARBA" id="ARBA00022737"/>
    </source>
</evidence>
<dbReference type="InterPro" id="IPR033443">
    <property type="entry name" value="PROP1-like_PPR_dom"/>
</dbReference>
<dbReference type="Pfam" id="PF13041">
    <property type="entry name" value="PPR_2"/>
    <property type="match status" value="1"/>
</dbReference>
<dbReference type="PROSITE" id="PS51375">
    <property type="entry name" value="PPR"/>
    <property type="match status" value="8"/>
</dbReference>
<feature type="repeat" description="PPR" evidence="2">
    <location>
        <begin position="176"/>
        <end position="210"/>
    </location>
</feature>
<dbReference type="InterPro" id="IPR002885">
    <property type="entry name" value="PPR_rpt"/>
</dbReference>
<protein>
    <recommendedName>
        <fullName evidence="3">PROP1-like PPR domain-containing protein</fullName>
    </recommendedName>
</protein>
<dbReference type="AlphaFoldDB" id="A0A7S3PGR6"/>
<feature type="repeat" description="PPR" evidence="2">
    <location>
        <begin position="141"/>
        <end position="175"/>
    </location>
</feature>
<evidence type="ECO:0000256" key="2">
    <source>
        <dbReference type="PROSITE-ProRule" id="PRU00708"/>
    </source>
</evidence>
<gene>
    <name evidence="4" type="ORF">ASTO00021_LOCUS6596</name>
</gene>
<dbReference type="Pfam" id="PF01535">
    <property type="entry name" value="PPR"/>
    <property type="match status" value="5"/>
</dbReference>
<dbReference type="Gene3D" id="1.25.40.10">
    <property type="entry name" value="Tetratricopeptide repeat domain"/>
    <property type="match status" value="4"/>
</dbReference>
<reference evidence="4" key="1">
    <citation type="submission" date="2021-01" db="EMBL/GenBank/DDBJ databases">
        <authorList>
            <person name="Corre E."/>
            <person name="Pelletier E."/>
            <person name="Niang G."/>
            <person name="Scheremetjew M."/>
            <person name="Finn R."/>
            <person name="Kale V."/>
            <person name="Holt S."/>
            <person name="Cochrane G."/>
            <person name="Meng A."/>
            <person name="Brown T."/>
            <person name="Cohen L."/>
        </authorList>
    </citation>
    <scope>NUCLEOTIDE SEQUENCE</scope>
    <source>
        <strain evidence="4">GSBS06</strain>
    </source>
</reference>
<dbReference type="InterPro" id="IPR011990">
    <property type="entry name" value="TPR-like_helical_dom_sf"/>
</dbReference>
<proteinExistence type="predicted"/>
<dbReference type="Pfam" id="PF17177">
    <property type="entry name" value="PPR_long"/>
    <property type="match status" value="1"/>
</dbReference>
<feature type="repeat" description="PPR" evidence="2">
    <location>
        <begin position="336"/>
        <end position="370"/>
    </location>
</feature>
<organism evidence="4">
    <name type="scientific">Aplanochytrium stocchinoi</name>
    <dbReference type="NCBI Taxonomy" id="215587"/>
    <lineage>
        <taxon>Eukaryota</taxon>
        <taxon>Sar</taxon>
        <taxon>Stramenopiles</taxon>
        <taxon>Bigyra</taxon>
        <taxon>Labyrinthulomycetes</taxon>
        <taxon>Thraustochytrida</taxon>
        <taxon>Thraustochytriidae</taxon>
        <taxon>Aplanochytrium</taxon>
    </lineage>
</organism>
<feature type="domain" description="PROP1-like PPR" evidence="3">
    <location>
        <begin position="125"/>
        <end position="208"/>
    </location>
</feature>
<feature type="repeat" description="PPR" evidence="2">
    <location>
        <begin position="301"/>
        <end position="335"/>
    </location>
</feature>
<sequence length="501" mass="56794">MLTSVGVCVRVRMHMRVCQMFIPVIRQRLSPLKIYANVNVSNLCTANFHSSENGKTNNSSESRCNITQKQTGASCMEPVQNSRARQYLKYNKIYQRRRPTMKERRLVGEYRERIVEYRNKEKYGKALRKFNEMEEVGVTPDIQTYTAVLSILNRLKQPSYALRLFHDMIKQGIQPDIRVYCSIIGTLVKSHQWEKALEVFDNLIAAGMPAPNVFVYNAAIRACGVGKQWERAVQLFEDMNAGRVKTPCEIQVKPDIDSYSAIINACRQCGKWEKALEYFEMVDKNWKEIINSTQSPKQAASVRIYNSALLACSDVGKWERALELFDEMKKKGTEPNSYTYSSAISACILEGKWEQALSLSEDQYKQRINPTIYTFSALISTCEKGKQWDKCIEIHEDMVAAGFSPISVTDGAKVSLIIAYGKAGDMKNAFRMFDLISAKNEVTYSAIISACETNALWEKVLQLHESMNRSGIELDDASKKAVASAHKNMSINTLNLEKAGT</sequence>
<feature type="repeat" description="PPR" evidence="2">
    <location>
        <begin position="440"/>
        <end position="474"/>
    </location>
</feature>